<dbReference type="GO" id="GO:0006351">
    <property type="term" value="P:DNA-templated transcription"/>
    <property type="evidence" value="ECO:0007669"/>
    <property type="project" value="TreeGrafter"/>
</dbReference>
<dbReference type="OrthoDB" id="8523827at2"/>
<comment type="caution">
    <text evidence="6">The sequence shown here is derived from an EMBL/GenBank/DDBJ whole genome shotgun (WGS) entry which is preliminary data.</text>
</comment>
<keyword evidence="4" id="KW-0804">Transcription</keyword>
<dbReference type="InterPro" id="IPR005119">
    <property type="entry name" value="LysR_subst-bd"/>
</dbReference>
<dbReference type="PANTHER" id="PTHR30537:SF5">
    <property type="entry name" value="HTH-TYPE TRANSCRIPTIONAL ACTIVATOR TTDR-RELATED"/>
    <property type="match status" value="1"/>
</dbReference>
<comment type="similarity">
    <text evidence="1">Belongs to the LysR transcriptional regulatory family.</text>
</comment>
<dbReference type="GO" id="GO:0003700">
    <property type="term" value="F:DNA-binding transcription factor activity"/>
    <property type="evidence" value="ECO:0007669"/>
    <property type="project" value="InterPro"/>
</dbReference>
<feature type="domain" description="HTH lysR-type" evidence="5">
    <location>
        <begin position="1"/>
        <end position="60"/>
    </location>
</feature>
<keyword evidence="3" id="KW-0238">DNA-binding</keyword>
<dbReference type="CDD" id="cd08422">
    <property type="entry name" value="PBP2_CrgA_like"/>
    <property type="match status" value="1"/>
</dbReference>
<dbReference type="PANTHER" id="PTHR30537">
    <property type="entry name" value="HTH-TYPE TRANSCRIPTIONAL REGULATOR"/>
    <property type="match status" value="1"/>
</dbReference>
<name>A0A2N5CDY1_9BURK</name>
<dbReference type="GO" id="GO:0043565">
    <property type="term" value="F:sequence-specific DNA binding"/>
    <property type="evidence" value="ECO:0007669"/>
    <property type="project" value="TreeGrafter"/>
</dbReference>
<dbReference type="Gene3D" id="1.10.10.10">
    <property type="entry name" value="Winged helix-like DNA-binding domain superfamily/Winged helix DNA-binding domain"/>
    <property type="match status" value="1"/>
</dbReference>
<sequence>MLNRLEMLRIFLAAADTGSFKDAAVRLGISPQAVTRAVQELERIQADLLFHRNTRQVRITAFGEELAERARDRLSQIDALFVPRKGLPSEEFRGIVRLTAPKALGRLGILPLLADLAIAHPGLRIDLGLSDTPADVVDERIDIGVRFGAIRDSRFIARKVATYAFHVVGTPALIARVGEPTQIQDLEGLPTTVMNDVTTGRPWPWWFVQGQYTPSLPTFASNDSEAERDAVLGGLAFGQIAGFLADEHIAAGRLIPVLEKFAPHPWDLYVYRPQRGPVAPRVRLVFDQLVSVLGAG</sequence>
<dbReference type="RefSeq" id="WP_101681820.1">
    <property type="nucleotide sequence ID" value="NZ_PJRP01000004.1"/>
</dbReference>
<dbReference type="SUPFAM" id="SSF53850">
    <property type="entry name" value="Periplasmic binding protein-like II"/>
    <property type="match status" value="1"/>
</dbReference>
<dbReference type="Proteomes" id="UP000234341">
    <property type="component" value="Unassembled WGS sequence"/>
</dbReference>
<dbReference type="Gene3D" id="3.40.190.290">
    <property type="match status" value="1"/>
</dbReference>
<accession>A0A2N5CDY1</accession>
<evidence type="ECO:0000256" key="4">
    <source>
        <dbReference type="ARBA" id="ARBA00023163"/>
    </source>
</evidence>
<evidence type="ECO:0000256" key="2">
    <source>
        <dbReference type="ARBA" id="ARBA00023015"/>
    </source>
</evidence>
<dbReference type="InterPro" id="IPR036388">
    <property type="entry name" value="WH-like_DNA-bd_sf"/>
</dbReference>
<organism evidence="6 7">
    <name type="scientific">Cupriavidus pauculus</name>
    <dbReference type="NCBI Taxonomy" id="82633"/>
    <lineage>
        <taxon>Bacteria</taxon>
        <taxon>Pseudomonadati</taxon>
        <taxon>Pseudomonadota</taxon>
        <taxon>Betaproteobacteria</taxon>
        <taxon>Burkholderiales</taxon>
        <taxon>Burkholderiaceae</taxon>
        <taxon>Cupriavidus</taxon>
    </lineage>
</organism>
<dbReference type="InterPro" id="IPR036390">
    <property type="entry name" value="WH_DNA-bd_sf"/>
</dbReference>
<dbReference type="SUPFAM" id="SSF46785">
    <property type="entry name" value="Winged helix' DNA-binding domain"/>
    <property type="match status" value="1"/>
</dbReference>
<dbReference type="InterPro" id="IPR000847">
    <property type="entry name" value="LysR_HTH_N"/>
</dbReference>
<keyword evidence="2" id="KW-0805">Transcription regulation</keyword>
<dbReference type="PROSITE" id="PS50931">
    <property type="entry name" value="HTH_LYSR"/>
    <property type="match status" value="1"/>
</dbReference>
<protein>
    <submittedName>
        <fullName evidence="6">LysR family transcriptional regulator</fullName>
    </submittedName>
</protein>
<gene>
    <name evidence="6" type="ORF">CYJ10_12595</name>
</gene>
<dbReference type="InterPro" id="IPR058163">
    <property type="entry name" value="LysR-type_TF_proteobact-type"/>
</dbReference>
<dbReference type="Pfam" id="PF00126">
    <property type="entry name" value="HTH_1"/>
    <property type="match status" value="1"/>
</dbReference>
<dbReference type="EMBL" id="PJRP01000004">
    <property type="protein sequence ID" value="PLQ00451.1"/>
    <property type="molecule type" value="Genomic_DNA"/>
</dbReference>
<evidence type="ECO:0000256" key="1">
    <source>
        <dbReference type="ARBA" id="ARBA00009437"/>
    </source>
</evidence>
<proteinExistence type="inferred from homology"/>
<evidence type="ECO:0000259" key="5">
    <source>
        <dbReference type="PROSITE" id="PS50931"/>
    </source>
</evidence>
<evidence type="ECO:0000313" key="7">
    <source>
        <dbReference type="Proteomes" id="UP000234341"/>
    </source>
</evidence>
<dbReference type="Pfam" id="PF03466">
    <property type="entry name" value="LysR_substrate"/>
    <property type="match status" value="1"/>
</dbReference>
<evidence type="ECO:0000256" key="3">
    <source>
        <dbReference type="ARBA" id="ARBA00023125"/>
    </source>
</evidence>
<evidence type="ECO:0000313" key="6">
    <source>
        <dbReference type="EMBL" id="PLQ00451.1"/>
    </source>
</evidence>
<reference evidence="6 7" key="1">
    <citation type="submission" date="2017-12" db="EMBL/GenBank/DDBJ databases">
        <title>Genome sequence of the active heterotrophic nitrifier-denitrifier, Cupriavidus pauculus UM1.</title>
        <authorList>
            <person name="Putonti C."/>
            <person name="Castignetti D."/>
        </authorList>
    </citation>
    <scope>NUCLEOTIDE SEQUENCE [LARGE SCALE GENOMIC DNA]</scope>
    <source>
        <strain evidence="6 7">UM1</strain>
    </source>
</reference>
<dbReference type="AlphaFoldDB" id="A0A2N5CDY1"/>